<name>A0A329QXE7_9BACL</name>
<dbReference type="GO" id="GO:0016811">
    <property type="term" value="F:hydrolase activity, acting on carbon-nitrogen (but not peptide) bonds, in linear amides"/>
    <property type="evidence" value="ECO:0007669"/>
    <property type="project" value="InterPro"/>
</dbReference>
<dbReference type="PANTHER" id="PTHR31891">
    <property type="entry name" value="FORMAMIDASE C869.04-RELATED"/>
    <property type="match status" value="1"/>
</dbReference>
<proteinExistence type="predicted"/>
<evidence type="ECO:0000313" key="2">
    <source>
        <dbReference type="Proteomes" id="UP000250642"/>
    </source>
</evidence>
<dbReference type="PANTHER" id="PTHR31891:SF1">
    <property type="entry name" value="FORMAMIDASE C869.04-RELATED"/>
    <property type="match status" value="1"/>
</dbReference>
<gene>
    <name evidence="1" type="ORF">DC345_07230</name>
</gene>
<dbReference type="Proteomes" id="UP000250642">
    <property type="component" value="Unassembled WGS sequence"/>
</dbReference>
<organism evidence="1 2">
    <name type="scientific">Paenibacillus taichungensis</name>
    <dbReference type="NCBI Taxonomy" id="484184"/>
    <lineage>
        <taxon>Bacteria</taxon>
        <taxon>Bacillati</taxon>
        <taxon>Bacillota</taxon>
        <taxon>Bacilli</taxon>
        <taxon>Bacillales</taxon>
        <taxon>Paenibacillaceae</taxon>
        <taxon>Paenibacillus</taxon>
    </lineage>
</organism>
<protein>
    <submittedName>
        <fullName evidence="1">Acetamidase</fullName>
    </submittedName>
</protein>
<evidence type="ECO:0000313" key="1">
    <source>
        <dbReference type="EMBL" id="RAW16887.1"/>
    </source>
</evidence>
<dbReference type="InterPro" id="IPR004304">
    <property type="entry name" value="FmdA_AmdA"/>
</dbReference>
<dbReference type="SUPFAM" id="SSF141130">
    <property type="entry name" value="Acetamidase/Formamidase-like"/>
    <property type="match status" value="1"/>
</dbReference>
<dbReference type="Gene3D" id="3.10.28.20">
    <property type="entry name" value="Acetamidase/Formamidase-like domains"/>
    <property type="match status" value="1"/>
</dbReference>
<comment type="caution">
    <text evidence="1">The sequence shown here is derived from an EMBL/GenBank/DDBJ whole genome shotgun (WGS) entry which is preliminary data.</text>
</comment>
<dbReference type="EMBL" id="QEVW01000005">
    <property type="protein sequence ID" value="RAW16887.1"/>
    <property type="molecule type" value="Genomic_DNA"/>
</dbReference>
<dbReference type="AlphaFoldDB" id="A0A329QXE7"/>
<sequence length="311" mass="33792">MVEHKIELSQETLIGSFTKEVAPILSVSSGDSIRFETLDAGWGTGKSNSERKKPFSRKEKGDGGHALVGPIYIEGAKKGMTLEIEFNDIIPGQYGFTAAGQYPNWQNQKLHLTEYEEISLDWKLDNKSMMGVCEINGNSFSISLRPFMGVIGMPPDDIGIHSTWPPRYCGGNIDCKELVKGSKLYLPISVDGGYLAIGDGHTLQGDGEISCQAIECPMEVVDITVNLIEGIDLLNPRANTPAGWITFGFHEDLNEATVQALDGMLNLMGELYALNRVEAIALGSSVVDLRITQIVNGVKGVHACLPHGILK</sequence>
<accession>A0A329QXE7</accession>
<dbReference type="Pfam" id="PF03069">
    <property type="entry name" value="FmdA_AmdA"/>
    <property type="match status" value="2"/>
</dbReference>
<reference evidence="1 2" key="1">
    <citation type="submission" date="2018-04" db="EMBL/GenBank/DDBJ databases">
        <title>Paenibacillus taichungensis Genome sequencing and assembly.</title>
        <authorList>
            <person name="Xu J."/>
            <person name="Rensing C."/>
            <person name="Mazhar H.S."/>
        </authorList>
    </citation>
    <scope>NUCLEOTIDE SEQUENCE [LARGE SCALE GENOMIC DNA]</scope>
    <source>
        <strain evidence="1 2">NC1</strain>
    </source>
</reference>
<dbReference type="Gene3D" id="2.60.120.580">
    <property type="entry name" value="Acetamidase/Formamidase-like domains"/>
    <property type="match status" value="1"/>
</dbReference>
<dbReference type="RefSeq" id="WP_113052540.1">
    <property type="nucleotide sequence ID" value="NZ_QEVW01000005.1"/>
</dbReference>